<accession>A0A7C1FDH3</accession>
<comment type="caution">
    <text evidence="2">The sequence shown here is derived from an EMBL/GenBank/DDBJ whole genome shotgun (WGS) entry which is preliminary data.</text>
</comment>
<feature type="region of interest" description="Disordered" evidence="1">
    <location>
        <begin position="267"/>
        <end position="289"/>
    </location>
</feature>
<feature type="region of interest" description="Disordered" evidence="1">
    <location>
        <begin position="399"/>
        <end position="421"/>
    </location>
</feature>
<protein>
    <submittedName>
        <fullName evidence="2">Uncharacterized protein</fullName>
    </submittedName>
</protein>
<gene>
    <name evidence="2" type="ORF">ENQ20_00215</name>
</gene>
<name>A0A7C1FDH3_9CHLR</name>
<dbReference type="EMBL" id="DSMG01000003">
    <property type="protein sequence ID" value="HDX29899.1"/>
    <property type="molecule type" value="Genomic_DNA"/>
</dbReference>
<proteinExistence type="predicted"/>
<reference evidence="2" key="1">
    <citation type="journal article" date="2020" name="mSystems">
        <title>Genome- and Community-Level Interaction Insights into Carbon Utilization and Element Cycling Functions of Hydrothermarchaeota in Hydrothermal Sediment.</title>
        <authorList>
            <person name="Zhou Z."/>
            <person name="Liu Y."/>
            <person name="Xu W."/>
            <person name="Pan J."/>
            <person name="Luo Z.H."/>
            <person name="Li M."/>
        </authorList>
    </citation>
    <scope>NUCLEOTIDE SEQUENCE [LARGE SCALE GENOMIC DNA]</scope>
    <source>
        <strain evidence="2">SpSt-289</strain>
    </source>
</reference>
<organism evidence="2">
    <name type="scientific">Caldilinea aerophila</name>
    <dbReference type="NCBI Taxonomy" id="133453"/>
    <lineage>
        <taxon>Bacteria</taxon>
        <taxon>Bacillati</taxon>
        <taxon>Chloroflexota</taxon>
        <taxon>Caldilineae</taxon>
        <taxon>Caldilineales</taxon>
        <taxon>Caldilineaceae</taxon>
        <taxon>Caldilinea</taxon>
    </lineage>
</organism>
<dbReference type="AlphaFoldDB" id="A0A7C1FDH3"/>
<sequence>MAKSGRYPSYTTCVARALSASTEPLSIDALLLTVSRERPLGKGARHEIYRAIRKLYQAVPVAPSQFGWLSHLLQHSTFRHQLSAEEARRGYLLLDELEHAVFFPQFFQDQRADVRRITVELMGGPVLAAELAVERKIWSLRLGVEFAEWIDELGGQSHDDILILVQNAVEGRYMMRLQPRESRDETAIREQNIRLARAAEELVASSRRTDKVMPVWELAALLIGRNLYRSPIPPDDLHMVLHQYSALRLSEDGSGYVLDSRGATKKKKMVALRNPTSPNRRASDPSGDTLADFDTAFSASELKDNDPAAWLEDGKRYFDMESEEDTCPDYESYLAAHRMSEGTEEALSHSDYHLLEAELEMLLGLEQEFGYLLPEQSQRVDDLAERLFIDLESFRSEIEDYEDDEDDGLDGSDDGAWFWKN</sequence>
<feature type="compositionally biased region" description="Acidic residues" evidence="1">
    <location>
        <begin position="399"/>
        <end position="413"/>
    </location>
</feature>
<evidence type="ECO:0000313" key="2">
    <source>
        <dbReference type="EMBL" id="HDX29899.1"/>
    </source>
</evidence>
<evidence type="ECO:0000256" key="1">
    <source>
        <dbReference type="SAM" id="MobiDB-lite"/>
    </source>
</evidence>